<reference evidence="4 5" key="1">
    <citation type="submission" date="2017-09" db="EMBL/GenBank/DDBJ databases">
        <title>Depth-based differentiation of microbial function through sediment-hosted aquifers and enrichment of novel symbionts in the deep terrestrial subsurface.</title>
        <authorList>
            <person name="Probst A.J."/>
            <person name="Ladd B."/>
            <person name="Jarett J.K."/>
            <person name="Geller-Mcgrath D.E."/>
            <person name="Sieber C.M."/>
            <person name="Emerson J.B."/>
            <person name="Anantharaman K."/>
            <person name="Thomas B.C."/>
            <person name="Malmstrom R."/>
            <person name="Stieglmeier M."/>
            <person name="Klingl A."/>
            <person name="Woyke T."/>
            <person name="Ryan C.M."/>
            <person name="Banfield J.F."/>
        </authorList>
    </citation>
    <scope>NUCLEOTIDE SEQUENCE [LARGE SCALE GENOMIC DNA]</scope>
    <source>
        <strain evidence="4">CG17_big_fil_post_rev_8_21_14_2_50_48_46</strain>
    </source>
</reference>
<evidence type="ECO:0000259" key="3">
    <source>
        <dbReference type="Pfam" id="PF01551"/>
    </source>
</evidence>
<protein>
    <recommendedName>
        <fullName evidence="3">M23ase beta-sheet core domain-containing protein</fullName>
    </recommendedName>
</protein>
<feature type="coiled-coil region" evidence="2">
    <location>
        <begin position="89"/>
        <end position="119"/>
    </location>
</feature>
<dbReference type="InterPro" id="IPR016047">
    <property type="entry name" value="M23ase_b-sheet_dom"/>
</dbReference>
<dbReference type="PANTHER" id="PTHR21666:SF289">
    <property type="entry name" value="L-ALA--D-GLU ENDOPEPTIDASE"/>
    <property type="match status" value="1"/>
</dbReference>
<dbReference type="CDD" id="cd12797">
    <property type="entry name" value="M23_peptidase"/>
    <property type="match status" value="1"/>
</dbReference>
<dbReference type="InterPro" id="IPR050570">
    <property type="entry name" value="Cell_wall_metabolism_enzyme"/>
</dbReference>
<dbReference type="Gene3D" id="6.10.250.3150">
    <property type="match status" value="1"/>
</dbReference>
<evidence type="ECO:0000313" key="4">
    <source>
        <dbReference type="EMBL" id="PIW14424.1"/>
    </source>
</evidence>
<dbReference type="AlphaFoldDB" id="A0A2M7FYZ1"/>
<gene>
    <name evidence="4" type="ORF">COW36_21705</name>
</gene>
<evidence type="ECO:0000256" key="1">
    <source>
        <dbReference type="ARBA" id="ARBA00022729"/>
    </source>
</evidence>
<keyword evidence="1" id="KW-0732">Signal</keyword>
<name>A0A2M7FYZ1_9BACT</name>
<dbReference type="InterPro" id="IPR011055">
    <property type="entry name" value="Dup_hybrid_motif"/>
</dbReference>
<dbReference type="Pfam" id="PF01551">
    <property type="entry name" value="Peptidase_M23"/>
    <property type="match status" value="1"/>
</dbReference>
<comment type="caution">
    <text evidence="4">The sequence shown here is derived from an EMBL/GenBank/DDBJ whole genome shotgun (WGS) entry which is preliminary data.</text>
</comment>
<accession>A0A2M7FYZ1</accession>
<keyword evidence="2" id="KW-0175">Coiled coil</keyword>
<evidence type="ECO:0000313" key="5">
    <source>
        <dbReference type="Proteomes" id="UP000231019"/>
    </source>
</evidence>
<evidence type="ECO:0000256" key="2">
    <source>
        <dbReference type="SAM" id="Coils"/>
    </source>
</evidence>
<sequence length="263" mass="30112">MYKLRRYSQVNQLVEAQNLTSFMRRLNYFKFLALQDKKMLEEMRLEKEKLERLQYQQMIKRQDLGIKARKQAEAKAQHEYQKKKEVARLLQVQKDKAYYEREMKALEAESRRIADYLRELYASRSNRMSTVPLGSGRFSSPILGGTMTSPYGWRVHPIFGTRRLHTGMDFGVGAGTPIRAADHGVVLDASWMGGYGKAVMIDHGQGIVTLYAHTSAFYVRPGQKVRKGQIIAAVGSTGYSTGPHLHLEVRKNGSPVDPLPWFR</sequence>
<dbReference type="Proteomes" id="UP000231019">
    <property type="component" value="Unassembled WGS sequence"/>
</dbReference>
<dbReference type="PANTHER" id="PTHR21666">
    <property type="entry name" value="PEPTIDASE-RELATED"/>
    <property type="match status" value="1"/>
</dbReference>
<proteinExistence type="predicted"/>
<dbReference type="FunFam" id="2.70.70.10:FF:000006">
    <property type="entry name" value="M23 family peptidase"/>
    <property type="match status" value="1"/>
</dbReference>
<organism evidence="4 5">
    <name type="scientific">bacterium (Candidatus Blackallbacteria) CG17_big_fil_post_rev_8_21_14_2_50_48_46</name>
    <dbReference type="NCBI Taxonomy" id="2014261"/>
    <lineage>
        <taxon>Bacteria</taxon>
        <taxon>Candidatus Blackallbacteria</taxon>
    </lineage>
</organism>
<dbReference type="GO" id="GO:0004222">
    <property type="term" value="F:metalloendopeptidase activity"/>
    <property type="evidence" value="ECO:0007669"/>
    <property type="project" value="TreeGrafter"/>
</dbReference>
<feature type="domain" description="M23ase beta-sheet core" evidence="3">
    <location>
        <begin position="164"/>
        <end position="258"/>
    </location>
</feature>
<dbReference type="EMBL" id="PFFQ01000060">
    <property type="protein sequence ID" value="PIW14424.1"/>
    <property type="molecule type" value="Genomic_DNA"/>
</dbReference>
<dbReference type="SUPFAM" id="SSF51261">
    <property type="entry name" value="Duplicated hybrid motif"/>
    <property type="match status" value="1"/>
</dbReference>
<dbReference type="Gene3D" id="2.70.70.10">
    <property type="entry name" value="Glucose Permease (Domain IIA)"/>
    <property type="match status" value="1"/>
</dbReference>